<name>A0AAD6PSF1_9ROSI</name>
<feature type="compositionally biased region" description="Acidic residues" evidence="1">
    <location>
        <begin position="361"/>
        <end position="376"/>
    </location>
</feature>
<keyword evidence="3" id="KW-1185">Reference proteome</keyword>
<evidence type="ECO:0008006" key="4">
    <source>
        <dbReference type="Google" id="ProtNLM"/>
    </source>
</evidence>
<comment type="caution">
    <text evidence="2">The sequence shown here is derived from an EMBL/GenBank/DDBJ whole genome shotgun (WGS) entry which is preliminary data.</text>
</comment>
<dbReference type="InterPro" id="IPR044680">
    <property type="entry name" value="EX1/2"/>
</dbReference>
<organism evidence="2 3">
    <name type="scientific">Populus alba x Populus x berolinensis</name>
    <dbReference type="NCBI Taxonomy" id="444605"/>
    <lineage>
        <taxon>Eukaryota</taxon>
        <taxon>Viridiplantae</taxon>
        <taxon>Streptophyta</taxon>
        <taxon>Embryophyta</taxon>
        <taxon>Tracheophyta</taxon>
        <taxon>Spermatophyta</taxon>
        <taxon>Magnoliopsida</taxon>
        <taxon>eudicotyledons</taxon>
        <taxon>Gunneridae</taxon>
        <taxon>Pentapetalae</taxon>
        <taxon>rosids</taxon>
        <taxon>fabids</taxon>
        <taxon>Malpighiales</taxon>
        <taxon>Salicaceae</taxon>
        <taxon>Saliceae</taxon>
        <taxon>Populus</taxon>
    </lineage>
</organism>
<feature type="region of interest" description="Disordered" evidence="1">
    <location>
        <begin position="270"/>
        <end position="293"/>
    </location>
</feature>
<evidence type="ECO:0000256" key="1">
    <source>
        <dbReference type="SAM" id="MobiDB-lite"/>
    </source>
</evidence>
<accession>A0AAD6PSF1</accession>
<feature type="compositionally biased region" description="Polar residues" evidence="1">
    <location>
        <begin position="270"/>
        <end position="282"/>
    </location>
</feature>
<gene>
    <name evidence="2" type="ORF">NC653_037635</name>
</gene>
<proteinExistence type="predicted"/>
<reference evidence="2" key="1">
    <citation type="journal article" date="2023" name="Mol. Ecol. Resour.">
        <title>Chromosome-level genome assembly of a triploid poplar Populus alba 'Berolinensis'.</title>
        <authorList>
            <person name="Chen S."/>
            <person name="Yu Y."/>
            <person name="Wang X."/>
            <person name="Wang S."/>
            <person name="Zhang T."/>
            <person name="Zhou Y."/>
            <person name="He R."/>
            <person name="Meng N."/>
            <person name="Wang Y."/>
            <person name="Liu W."/>
            <person name="Liu Z."/>
            <person name="Liu J."/>
            <person name="Guo Q."/>
            <person name="Huang H."/>
            <person name="Sederoff R.R."/>
            <person name="Wang G."/>
            <person name="Qu G."/>
            <person name="Chen S."/>
        </authorList>
    </citation>
    <scope>NUCLEOTIDE SEQUENCE</scope>
    <source>
        <strain evidence="2">SC-2020</strain>
    </source>
</reference>
<feature type="compositionally biased region" description="Low complexity" evidence="1">
    <location>
        <begin position="84"/>
        <end position="94"/>
    </location>
</feature>
<feature type="region of interest" description="Disordered" evidence="1">
    <location>
        <begin position="84"/>
        <end position="104"/>
    </location>
</feature>
<protein>
    <recommendedName>
        <fullName evidence="4">UVR domain-containing protein</fullName>
    </recommendedName>
</protein>
<dbReference type="PANTHER" id="PTHR33917">
    <property type="entry name" value="PROTEIN EXECUTER 1, CHLOROPLASTIC"/>
    <property type="match status" value="1"/>
</dbReference>
<feature type="compositionally biased region" description="Acidic residues" evidence="1">
    <location>
        <begin position="95"/>
        <end position="104"/>
    </location>
</feature>
<dbReference type="Pfam" id="PF12014">
    <property type="entry name" value="Cyclin_D1_bind"/>
    <property type="match status" value="1"/>
</dbReference>
<dbReference type="AlphaFoldDB" id="A0AAD6PSF1"/>
<dbReference type="Proteomes" id="UP001164929">
    <property type="component" value="Chromosome 17"/>
</dbReference>
<evidence type="ECO:0000313" key="3">
    <source>
        <dbReference type="Proteomes" id="UP001164929"/>
    </source>
</evidence>
<dbReference type="GO" id="GO:0042651">
    <property type="term" value="C:thylakoid membrane"/>
    <property type="evidence" value="ECO:0007669"/>
    <property type="project" value="TreeGrafter"/>
</dbReference>
<sequence>MASISPPSPYKLTFTTRKRLPYPSPKPQFPSRYPLSRLLSDSTLCRCTDSSNNPSIQWRWDAALQAVFKNAIKSFDSYMNPTKKGVGNKGVTEGETGEEEEEEDGTVWDWDRWRLHFDQVDEQQRLVSLLKSQLGNAVNREDYEDAARLKVAIAAAASNDTVGRVMSQLNRALAQERYLEAAFLRDNAGAGLVGWWSGISEDVDDPYGLIIRITAEHGRYVARSYSPRQLAAAAVGVPLFEIFLTTNKKGEYNEQAVYLKRKGLFQDPSTLPSKASGATSRLNPPGPNEDKSDLFVVSTEEVDDADDTEDGSDLAEGLPGFQNILRDMVPGVKVKVLKVTTPAKVDKDFISKVIEQIIDEEDDEKDIELESEEAEDDGKGDSDQERDEIEMNAGRGIIDDENQSEIAVKVVVGGLAQKLSGSIPAKGSIRVPAKLDRKGRKSFSFSIEKEVNQQNAKELASADRKAKLRGQRSVDHVMFDLAKFIGSEKIPMKVGSMSKVLKDVGELINLTLSQAQNRQPLSGSTTFHRIEISTSPDPLNGLYIGAHGLYTSEVIHLQRKFGQWQEDHGTKESSNLEFYEYVEAVKLTGDPYVPAGQVAFRAKVGKRYQLPHRGIIPEEFGVHFSRSYLQTRLLDIKDKGGLLSQDSEIIDGLTYIKGGPVVGFVYWAPEYHFLSMGTDYSAGMLWCPMLLVWEVIVIAESREWHFATCMFSTLNRPRGLEIFPCPMHCQLTIAPVSLLLTGINPESLEMW</sequence>
<dbReference type="PANTHER" id="PTHR33917:SF3">
    <property type="entry name" value="PROTEIN EXECUTER 1, CHLOROPLASTIC"/>
    <property type="match status" value="1"/>
</dbReference>
<dbReference type="GO" id="GO:0010343">
    <property type="term" value="P:singlet oxygen-mediated programmed cell death"/>
    <property type="evidence" value="ECO:0007669"/>
    <property type="project" value="InterPro"/>
</dbReference>
<evidence type="ECO:0000313" key="2">
    <source>
        <dbReference type="EMBL" id="KAJ6959365.1"/>
    </source>
</evidence>
<feature type="region of interest" description="Disordered" evidence="1">
    <location>
        <begin position="361"/>
        <end position="386"/>
    </location>
</feature>
<dbReference type="EMBL" id="JAQIZT010000017">
    <property type="protein sequence ID" value="KAJ6959365.1"/>
    <property type="molecule type" value="Genomic_DNA"/>
</dbReference>
<feature type="region of interest" description="Disordered" evidence="1">
    <location>
        <begin position="1"/>
        <end position="27"/>
    </location>
</feature>